<keyword evidence="1" id="KW-0472">Membrane</keyword>
<accession>A0A0F9J244</accession>
<dbReference type="EMBL" id="LAZR01011047">
    <property type="protein sequence ID" value="KKM63729.1"/>
    <property type="molecule type" value="Genomic_DNA"/>
</dbReference>
<gene>
    <name evidence="2" type="ORF">LCGC14_1508550</name>
</gene>
<protein>
    <submittedName>
        <fullName evidence="2">Uncharacterized protein</fullName>
    </submittedName>
</protein>
<reference evidence="2" key="1">
    <citation type="journal article" date="2015" name="Nature">
        <title>Complex archaea that bridge the gap between prokaryotes and eukaryotes.</title>
        <authorList>
            <person name="Spang A."/>
            <person name="Saw J.H."/>
            <person name="Jorgensen S.L."/>
            <person name="Zaremba-Niedzwiedzka K."/>
            <person name="Martijn J."/>
            <person name="Lind A.E."/>
            <person name="van Eijk R."/>
            <person name="Schleper C."/>
            <person name="Guy L."/>
            <person name="Ettema T.J."/>
        </authorList>
    </citation>
    <scope>NUCLEOTIDE SEQUENCE</scope>
</reference>
<comment type="caution">
    <text evidence="2">The sequence shown here is derived from an EMBL/GenBank/DDBJ whole genome shotgun (WGS) entry which is preliminary data.</text>
</comment>
<evidence type="ECO:0000256" key="1">
    <source>
        <dbReference type="SAM" id="Phobius"/>
    </source>
</evidence>
<sequence>MESLVREEYIVPAVSALISIISAIIALVGLFFTYRKNQFDKRLTLDKELFEAAVRKLESAFEMLTRGMGKNALVVSERLNWIMCAREIEKFKVFKSKLGTEHYQLVLGSIEEYWSHKFYDAVGKNNLIQEGYYKGLHTGSVLVIYAFASWKSDQKCPIDTVNYEQLIESSSVFQGRHGLKAYVQNDRHYSHLAQS</sequence>
<keyword evidence="1" id="KW-0812">Transmembrane</keyword>
<organism evidence="2">
    <name type="scientific">marine sediment metagenome</name>
    <dbReference type="NCBI Taxonomy" id="412755"/>
    <lineage>
        <taxon>unclassified sequences</taxon>
        <taxon>metagenomes</taxon>
        <taxon>ecological metagenomes</taxon>
    </lineage>
</organism>
<proteinExistence type="predicted"/>
<evidence type="ECO:0000313" key="2">
    <source>
        <dbReference type="EMBL" id="KKM63729.1"/>
    </source>
</evidence>
<dbReference type="AlphaFoldDB" id="A0A0F9J244"/>
<keyword evidence="1" id="KW-1133">Transmembrane helix</keyword>
<name>A0A0F9J244_9ZZZZ</name>
<feature type="transmembrane region" description="Helical" evidence="1">
    <location>
        <begin position="12"/>
        <end position="34"/>
    </location>
</feature>